<comment type="caution">
    <text evidence="2">The sequence shown here is derived from an EMBL/GenBank/DDBJ whole genome shotgun (WGS) entry which is preliminary data.</text>
</comment>
<evidence type="ECO:0000313" key="3">
    <source>
        <dbReference type="Proteomes" id="UP000598360"/>
    </source>
</evidence>
<proteinExistence type="predicted"/>
<keyword evidence="3" id="KW-1185">Reference proteome</keyword>
<dbReference type="EMBL" id="JADEYC010000007">
    <property type="protein sequence ID" value="MBE9373651.1"/>
    <property type="molecule type" value="Genomic_DNA"/>
</dbReference>
<dbReference type="PANTHER" id="PTHR43861">
    <property type="entry name" value="TRANS-ACONITATE 2-METHYLTRANSFERASE-RELATED"/>
    <property type="match status" value="1"/>
</dbReference>
<gene>
    <name evidence="2" type="ORF">IQ251_04220</name>
</gene>
<dbReference type="Proteomes" id="UP000598360">
    <property type="component" value="Unassembled WGS sequence"/>
</dbReference>
<dbReference type="PANTHER" id="PTHR43861:SF3">
    <property type="entry name" value="PUTATIVE (AFU_ORTHOLOGUE AFUA_2G14390)-RELATED"/>
    <property type="match status" value="1"/>
</dbReference>
<dbReference type="AlphaFoldDB" id="A0A929B7H3"/>
<keyword evidence="2" id="KW-0489">Methyltransferase</keyword>
<evidence type="ECO:0000313" key="2">
    <source>
        <dbReference type="EMBL" id="MBE9373651.1"/>
    </source>
</evidence>
<dbReference type="RefSeq" id="WP_193927097.1">
    <property type="nucleotide sequence ID" value="NZ_JADEYC010000007.1"/>
</dbReference>
<reference evidence="2" key="1">
    <citation type="submission" date="2020-10" db="EMBL/GenBank/DDBJ databases">
        <title>Diversity and distribution of actinomycetes associated with coral in the coast of Hainan.</title>
        <authorList>
            <person name="Li F."/>
        </authorList>
    </citation>
    <scope>NUCLEOTIDE SEQUENCE</scope>
    <source>
        <strain evidence="2">HNM0983</strain>
    </source>
</reference>
<keyword evidence="1" id="KW-0808">Transferase</keyword>
<dbReference type="Pfam" id="PF13489">
    <property type="entry name" value="Methyltransf_23"/>
    <property type="match status" value="1"/>
</dbReference>
<protein>
    <submittedName>
        <fullName evidence="2">Methyltransferase domain-containing protein</fullName>
    </submittedName>
</protein>
<name>A0A929B7H3_9PSEU</name>
<sequence>MSSEYVLDSGSALGREQLDHLDELLDAPTKQVIGTATAQPGQRCLEIGAGSGALSRWLAERTGPAGEVIAVDRETTHLHAPGARVLRHDINDGIPVEGTFDVIVARLVLMHLARRREILAELAAALAPGGWLVVGDQLLDRTRPVAAPTESDAVLFRSVIETTVDQVGRPGGIDYTWANALDGELVVAGLSEIDTFEFTRIARGGTAGCLLYGNYVAQVESSLRALGVAAADLDDFQRLMRDPAFRAWTATFVCTRGRKPAAS</sequence>
<dbReference type="Gene3D" id="3.40.50.150">
    <property type="entry name" value="Vaccinia Virus protein VP39"/>
    <property type="match status" value="1"/>
</dbReference>
<evidence type="ECO:0000256" key="1">
    <source>
        <dbReference type="ARBA" id="ARBA00022679"/>
    </source>
</evidence>
<dbReference type="CDD" id="cd02440">
    <property type="entry name" value="AdoMet_MTases"/>
    <property type="match status" value="1"/>
</dbReference>
<dbReference type="SUPFAM" id="SSF53335">
    <property type="entry name" value="S-adenosyl-L-methionine-dependent methyltransferases"/>
    <property type="match status" value="1"/>
</dbReference>
<dbReference type="GO" id="GO:0008757">
    <property type="term" value="F:S-adenosylmethionine-dependent methyltransferase activity"/>
    <property type="evidence" value="ECO:0007669"/>
    <property type="project" value="InterPro"/>
</dbReference>
<dbReference type="InterPro" id="IPR029063">
    <property type="entry name" value="SAM-dependent_MTases_sf"/>
</dbReference>
<accession>A0A929B7H3</accession>
<organism evidence="2 3">
    <name type="scientific">Saccharopolyspora montiporae</name>
    <dbReference type="NCBI Taxonomy" id="2781240"/>
    <lineage>
        <taxon>Bacteria</taxon>
        <taxon>Bacillati</taxon>
        <taxon>Actinomycetota</taxon>
        <taxon>Actinomycetes</taxon>
        <taxon>Pseudonocardiales</taxon>
        <taxon>Pseudonocardiaceae</taxon>
        <taxon>Saccharopolyspora</taxon>
    </lineage>
</organism>
<dbReference type="GO" id="GO:0032259">
    <property type="term" value="P:methylation"/>
    <property type="evidence" value="ECO:0007669"/>
    <property type="project" value="UniProtKB-KW"/>
</dbReference>